<dbReference type="PANTHER" id="PTHR47428">
    <property type="entry name" value="REGULATORY PROTEIN MIG1-RELATED"/>
    <property type="match status" value="1"/>
</dbReference>
<evidence type="ECO:0000259" key="11">
    <source>
        <dbReference type="PROSITE" id="PS50157"/>
    </source>
</evidence>
<feature type="domain" description="C2H2-type" evidence="11">
    <location>
        <begin position="75"/>
        <end position="104"/>
    </location>
</feature>
<feature type="region of interest" description="Disordered" evidence="10">
    <location>
        <begin position="175"/>
        <end position="221"/>
    </location>
</feature>
<proteinExistence type="predicted"/>
<evidence type="ECO:0000256" key="4">
    <source>
        <dbReference type="ARBA" id="ARBA00022771"/>
    </source>
</evidence>
<dbReference type="PROSITE" id="PS00028">
    <property type="entry name" value="ZINC_FINGER_C2H2_1"/>
    <property type="match status" value="3"/>
</dbReference>
<dbReference type="GO" id="GO:0005737">
    <property type="term" value="C:cytoplasm"/>
    <property type="evidence" value="ECO:0007669"/>
    <property type="project" value="TreeGrafter"/>
</dbReference>
<dbReference type="GO" id="GO:0000433">
    <property type="term" value="P:carbon catabolite repression of transcription from RNA polymerase II promoter by glucose"/>
    <property type="evidence" value="ECO:0007669"/>
    <property type="project" value="TreeGrafter"/>
</dbReference>
<feature type="compositionally biased region" description="Polar residues" evidence="10">
    <location>
        <begin position="8"/>
        <end position="19"/>
    </location>
</feature>
<comment type="subcellular location">
    <subcellularLocation>
        <location evidence="1">Nucleus</location>
    </subcellularLocation>
</comment>
<organism evidence="12 13">
    <name type="scientific">Paraglomus occultum</name>
    <dbReference type="NCBI Taxonomy" id="144539"/>
    <lineage>
        <taxon>Eukaryota</taxon>
        <taxon>Fungi</taxon>
        <taxon>Fungi incertae sedis</taxon>
        <taxon>Mucoromycota</taxon>
        <taxon>Glomeromycotina</taxon>
        <taxon>Glomeromycetes</taxon>
        <taxon>Paraglomerales</taxon>
        <taxon>Paraglomeraceae</taxon>
        <taxon>Paraglomus</taxon>
    </lineage>
</organism>
<keyword evidence="3" id="KW-0677">Repeat</keyword>
<gene>
    <name evidence="12" type="ORF">POCULU_LOCUS3089</name>
</gene>
<reference evidence="12" key="1">
    <citation type="submission" date="2021-06" db="EMBL/GenBank/DDBJ databases">
        <authorList>
            <person name="Kallberg Y."/>
            <person name="Tangrot J."/>
            <person name="Rosling A."/>
        </authorList>
    </citation>
    <scope>NUCLEOTIDE SEQUENCE</scope>
    <source>
        <strain evidence="12">IA702</strain>
    </source>
</reference>
<evidence type="ECO:0000256" key="5">
    <source>
        <dbReference type="ARBA" id="ARBA00022833"/>
    </source>
</evidence>
<dbReference type="FunFam" id="3.30.160.60:FF:001949">
    <property type="entry name" value="zinc finger protein 62 homolog isoform X2"/>
    <property type="match status" value="1"/>
</dbReference>
<dbReference type="InterPro" id="IPR051007">
    <property type="entry name" value="creA/MIG_C2H2-ZnF"/>
</dbReference>
<evidence type="ECO:0000256" key="9">
    <source>
        <dbReference type="PROSITE-ProRule" id="PRU00042"/>
    </source>
</evidence>
<dbReference type="InterPro" id="IPR013087">
    <property type="entry name" value="Znf_C2H2_type"/>
</dbReference>
<accession>A0A9N8ZYT7</accession>
<dbReference type="OrthoDB" id="654211at2759"/>
<keyword evidence="6" id="KW-0805">Transcription regulation</keyword>
<keyword evidence="5" id="KW-0862">Zinc</keyword>
<evidence type="ECO:0000256" key="6">
    <source>
        <dbReference type="ARBA" id="ARBA00023015"/>
    </source>
</evidence>
<keyword evidence="7" id="KW-0804">Transcription</keyword>
<dbReference type="GO" id="GO:0000978">
    <property type="term" value="F:RNA polymerase II cis-regulatory region sequence-specific DNA binding"/>
    <property type="evidence" value="ECO:0007669"/>
    <property type="project" value="TreeGrafter"/>
</dbReference>
<feature type="region of interest" description="Disordered" evidence="10">
    <location>
        <begin position="1"/>
        <end position="44"/>
    </location>
</feature>
<evidence type="ECO:0000313" key="12">
    <source>
        <dbReference type="EMBL" id="CAG8511371.1"/>
    </source>
</evidence>
<comment type="caution">
    <text evidence="12">The sequence shown here is derived from an EMBL/GenBank/DDBJ whole genome shotgun (WGS) entry which is preliminary data.</text>
</comment>
<dbReference type="Pfam" id="PF00096">
    <property type="entry name" value="zf-C2H2"/>
    <property type="match status" value="3"/>
</dbReference>
<dbReference type="Gene3D" id="3.30.160.60">
    <property type="entry name" value="Classic Zinc Finger"/>
    <property type="match status" value="3"/>
</dbReference>
<keyword evidence="4 9" id="KW-0863">Zinc-finger</keyword>
<keyword evidence="8" id="KW-0539">Nucleus</keyword>
<evidence type="ECO:0000256" key="3">
    <source>
        <dbReference type="ARBA" id="ARBA00022737"/>
    </source>
</evidence>
<feature type="domain" description="C2H2-type" evidence="11">
    <location>
        <begin position="47"/>
        <end position="74"/>
    </location>
</feature>
<protein>
    <submittedName>
        <fullName evidence="12">1282_t:CDS:1</fullName>
    </submittedName>
</protein>
<dbReference type="GO" id="GO:0008270">
    <property type="term" value="F:zinc ion binding"/>
    <property type="evidence" value="ECO:0007669"/>
    <property type="project" value="UniProtKB-KW"/>
</dbReference>
<evidence type="ECO:0000256" key="10">
    <source>
        <dbReference type="SAM" id="MobiDB-lite"/>
    </source>
</evidence>
<dbReference type="PANTHER" id="PTHR47428:SF1">
    <property type="entry name" value="REGULATORY PROTEIN MIG1-RELATED"/>
    <property type="match status" value="1"/>
</dbReference>
<dbReference type="GO" id="GO:0005634">
    <property type="term" value="C:nucleus"/>
    <property type="evidence" value="ECO:0007669"/>
    <property type="project" value="UniProtKB-SubCell"/>
</dbReference>
<dbReference type="PROSITE" id="PS50157">
    <property type="entry name" value="ZINC_FINGER_C2H2_2"/>
    <property type="match status" value="3"/>
</dbReference>
<feature type="compositionally biased region" description="Low complexity" evidence="10">
    <location>
        <begin position="28"/>
        <end position="41"/>
    </location>
</feature>
<keyword evidence="13" id="KW-1185">Reference proteome</keyword>
<evidence type="ECO:0000313" key="13">
    <source>
        <dbReference type="Proteomes" id="UP000789572"/>
    </source>
</evidence>
<dbReference type="SMART" id="SM00355">
    <property type="entry name" value="ZnF_C2H2"/>
    <property type="match status" value="3"/>
</dbReference>
<evidence type="ECO:0000256" key="2">
    <source>
        <dbReference type="ARBA" id="ARBA00022723"/>
    </source>
</evidence>
<keyword evidence="2" id="KW-0479">Metal-binding</keyword>
<name>A0A9N8ZYT7_9GLOM</name>
<dbReference type="EMBL" id="CAJVPJ010000321">
    <property type="protein sequence ID" value="CAG8511371.1"/>
    <property type="molecule type" value="Genomic_DNA"/>
</dbReference>
<feature type="domain" description="C2H2-type" evidence="11">
    <location>
        <begin position="155"/>
        <end position="183"/>
    </location>
</feature>
<dbReference type="Proteomes" id="UP000789572">
    <property type="component" value="Unassembled WGS sequence"/>
</dbReference>
<dbReference type="FunFam" id="3.30.160.60:FF:000690">
    <property type="entry name" value="Zinc finger protein 354C"/>
    <property type="match status" value="1"/>
</dbReference>
<evidence type="ECO:0000256" key="7">
    <source>
        <dbReference type="ARBA" id="ARBA00023163"/>
    </source>
</evidence>
<evidence type="ECO:0000256" key="1">
    <source>
        <dbReference type="ARBA" id="ARBA00004123"/>
    </source>
</evidence>
<dbReference type="SUPFAM" id="SSF57667">
    <property type="entry name" value="beta-beta-alpha zinc fingers"/>
    <property type="match status" value="2"/>
</dbReference>
<dbReference type="InterPro" id="IPR036236">
    <property type="entry name" value="Znf_C2H2_sf"/>
</dbReference>
<dbReference type="AlphaFoldDB" id="A0A9N8ZYT7"/>
<sequence length="345" mass="38683">MSVPIETLLNSDSQTPLDNSSSPPPFESSPQSTKTSSTSSSKSDRPFQCVVCEYRFARLEHLTRHTRIHTGEKPHACQHGGCGKRFSRSDELSRHNRTHAFKKKDKSRGKMPQITFRHTSLYIRNAVHNGSNRHTDFEFIFTEQTIQSSSGPKRHKCPHCTRTFCRLGHLSRHIEQVHRNGKSKKNANNNDNSKNGRDDYSRSVTQENIPPSPAFSVSSSEGYGSGVDEELLASGFVLSNNGDANGFYRNASYGSSSPPCCAPHYNTRDRDSQFSSRPAPIECREAYQPSVVSRVYDAIIPQKPSHTLSEIMFSVSADRTLPYPVSNNNHNASGRQFTWPANTRF</sequence>
<evidence type="ECO:0000256" key="8">
    <source>
        <dbReference type="ARBA" id="ARBA00023242"/>
    </source>
</evidence>